<reference evidence="2 3" key="1">
    <citation type="journal article" date="2010" name="Environ. Microbiol.">
        <title>Genomic analysis of oceanic cyanobacterial myoviruses compared with T4-like myoviruses from diverse hosts and environments.</title>
        <authorList>
            <person name="Sullivan M.B."/>
            <person name="Huang K.H."/>
            <person name="Ignacio-Espinoza J.C."/>
            <person name="Berlin A.M."/>
            <person name="Kelly L."/>
            <person name="Weigele P.R."/>
            <person name="DeFrancesco A.S."/>
            <person name="Kern S.E."/>
            <person name="Thompson L.R."/>
            <person name="Young S."/>
            <person name="Yandava C."/>
            <person name="Fu R."/>
            <person name="Krastins B."/>
            <person name="Chase M."/>
            <person name="Sarracino D."/>
            <person name="Osburne M.S."/>
            <person name="Henn M.R."/>
            <person name="Chisholm S.W."/>
        </authorList>
    </citation>
    <scope>NUCLEOTIDE SEQUENCE [LARGE SCALE GENOMIC DNA]</scope>
    <source>
        <strain evidence="2">8017-1</strain>
    </source>
</reference>
<dbReference type="GO" id="GO:0016740">
    <property type="term" value="F:transferase activity"/>
    <property type="evidence" value="ECO:0007669"/>
    <property type="project" value="UniProtKB-KW"/>
</dbReference>
<evidence type="ECO:0000313" key="3">
    <source>
        <dbReference type="Proteomes" id="UP000006524"/>
    </source>
</evidence>
<dbReference type="EMBL" id="GU071095">
    <property type="protein sequence ID" value="ADO97502.1"/>
    <property type="molecule type" value="Genomic_DNA"/>
</dbReference>
<feature type="compositionally biased region" description="Basic and acidic residues" evidence="1">
    <location>
        <begin position="46"/>
        <end position="64"/>
    </location>
</feature>
<feature type="region of interest" description="Disordered" evidence="1">
    <location>
        <begin position="44"/>
        <end position="102"/>
    </location>
</feature>
<dbReference type="KEGG" id="vg:10326792"/>
<keyword evidence="2" id="KW-0808">Transferase</keyword>
<proteinExistence type="predicted"/>
<dbReference type="Gene3D" id="3.40.50.620">
    <property type="entry name" value="HUPs"/>
    <property type="match status" value="1"/>
</dbReference>
<dbReference type="Proteomes" id="UP000006524">
    <property type="component" value="Segment"/>
</dbReference>
<feature type="compositionally biased region" description="Basic and acidic residues" evidence="1">
    <location>
        <begin position="73"/>
        <end position="92"/>
    </location>
</feature>
<dbReference type="SUPFAM" id="SSF52374">
    <property type="entry name" value="Nucleotidylyl transferase"/>
    <property type="match status" value="1"/>
</dbReference>
<keyword evidence="3" id="KW-1185">Reference proteome</keyword>
<dbReference type="GeneID" id="10326792"/>
<dbReference type="OrthoDB" id="6875at10239"/>
<protein>
    <submittedName>
        <fullName evidence="2">Cytitidyltransferase</fullName>
    </submittedName>
</protein>
<dbReference type="RefSeq" id="YP_004322316.1">
    <property type="nucleotide sequence ID" value="NC_015279.1"/>
</dbReference>
<accession>E3SJ54</accession>
<gene>
    <name evidence="2" type="ORF">SSM2_161</name>
</gene>
<dbReference type="InterPro" id="IPR014729">
    <property type="entry name" value="Rossmann-like_a/b/a_fold"/>
</dbReference>
<evidence type="ECO:0000313" key="2">
    <source>
        <dbReference type="EMBL" id="ADO97502.1"/>
    </source>
</evidence>
<name>E3SJ54_9CAUD</name>
<organism evidence="2 3">
    <name type="scientific">Synechococcus phage S-SM2</name>
    <dbReference type="NCBI Taxonomy" id="444860"/>
    <lineage>
        <taxon>Viruses</taxon>
        <taxon>Duplodnaviria</taxon>
        <taxon>Heunggongvirae</taxon>
        <taxon>Uroviricota</taxon>
        <taxon>Caudoviricetes</taxon>
        <taxon>Pantevenvirales</taxon>
        <taxon>Kyanoviridae</taxon>
        <taxon>Nilusvirus</taxon>
        <taxon>Nilusvirus ssm2</taxon>
    </lineage>
</organism>
<evidence type="ECO:0000256" key="1">
    <source>
        <dbReference type="SAM" id="MobiDB-lite"/>
    </source>
</evidence>
<sequence length="408" mass="45344">MKSFFQFLSEAQSQASMQAKKLNLKSDGHGGWLDTRGNFVATTEGGKLKFVDKKQAKAEDEKSAQQKTSQAEPKAEPKKPAPQETGAKKAEAGEGEQTSGESTETLTVAFGRFNPPTVGHGKLLSAARKAAQGEDLKIYPSRSQDPKKNPLDPDMKISFMKKMFPDFEDNIVNDDEMRSIFNVLTLADEQGYRSVNIVVGSDRQAEFENLAQKYNGELYDFELIRVISAGVRDADAEGVEGMSASKMRKAVVDGDFESFRKGTPKELDDGDTQALFDAVRQGMGIKKKKEVAEMWEIAPKCDPKGLRNQYVNGLIYRIGDIVESLHTGLIGKIIRRGTNHLICVTEEDYMFKSWIRDVNEAVVNYPGPSGVPASQREVGTDALRKYAMRSTGTFNIHNFINKYKKKTK</sequence>